<comment type="caution">
    <text evidence="2">The sequence shown here is derived from an EMBL/GenBank/DDBJ whole genome shotgun (WGS) entry which is preliminary data.</text>
</comment>
<keyword evidence="3" id="KW-1185">Reference proteome</keyword>
<dbReference type="EMBL" id="QJKJ01009884">
    <property type="protein sequence ID" value="RDX75266.1"/>
    <property type="molecule type" value="Genomic_DNA"/>
</dbReference>
<evidence type="ECO:0000313" key="3">
    <source>
        <dbReference type="Proteomes" id="UP000257109"/>
    </source>
</evidence>
<dbReference type="Proteomes" id="UP000257109">
    <property type="component" value="Unassembled WGS sequence"/>
</dbReference>
<feature type="domain" description="Integrase zinc-binding" evidence="1">
    <location>
        <begin position="22"/>
        <end position="76"/>
    </location>
</feature>
<name>A0A371FAE8_MUCPR</name>
<dbReference type="OrthoDB" id="1935543at2759"/>
<feature type="non-terminal residue" evidence="2">
    <location>
        <position position="1"/>
    </location>
</feature>
<dbReference type="Pfam" id="PF17921">
    <property type="entry name" value="Integrase_H2C2"/>
    <property type="match status" value="1"/>
</dbReference>
<dbReference type="PANTHER" id="PTHR47266">
    <property type="entry name" value="ENDONUCLEASE-RELATED"/>
    <property type="match status" value="1"/>
</dbReference>
<dbReference type="InterPro" id="IPR052160">
    <property type="entry name" value="Gypsy_RT_Integrase-like"/>
</dbReference>
<protein>
    <recommendedName>
        <fullName evidence="1">Integrase zinc-binding domain-containing protein</fullName>
    </recommendedName>
</protein>
<accession>A0A371FAE8</accession>
<gene>
    <name evidence="2" type="ORF">CR513_44851</name>
</gene>
<dbReference type="AlphaFoldDB" id="A0A371FAE8"/>
<reference evidence="2" key="1">
    <citation type="submission" date="2018-05" db="EMBL/GenBank/DDBJ databases">
        <title>Draft genome of Mucuna pruriens seed.</title>
        <authorList>
            <person name="Nnadi N.E."/>
            <person name="Vos R."/>
            <person name="Hasami M.H."/>
            <person name="Devisetty U.K."/>
            <person name="Aguiy J.C."/>
        </authorList>
    </citation>
    <scope>NUCLEOTIDE SEQUENCE [LARGE SCALE GENOMIC DNA]</scope>
    <source>
        <strain evidence="2">JCA_2017</strain>
    </source>
</reference>
<organism evidence="2 3">
    <name type="scientific">Mucuna pruriens</name>
    <name type="common">Velvet bean</name>
    <name type="synonym">Dolichos pruriens</name>
    <dbReference type="NCBI Taxonomy" id="157652"/>
    <lineage>
        <taxon>Eukaryota</taxon>
        <taxon>Viridiplantae</taxon>
        <taxon>Streptophyta</taxon>
        <taxon>Embryophyta</taxon>
        <taxon>Tracheophyta</taxon>
        <taxon>Spermatophyta</taxon>
        <taxon>Magnoliopsida</taxon>
        <taxon>eudicotyledons</taxon>
        <taxon>Gunneridae</taxon>
        <taxon>Pentapetalae</taxon>
        <taxon>rosids</taxon>
        <taxon>fabids</taxon>
        <taxon>Fabales</taxon>
        <taxon>Fabaceae</taxon>
        <taxon>Papilionoideae</taxon>
        <taxon>50 kb inversion clade</taxon>
        <taxon>NPAAA clade</taxon>
        <taxon>indigoferoid/millettioid clade</taxon>
        <taxon>Phaseoleae</taxon>
        <taxon>Mucuna</taxon>
    </lineage>
</organism>
<dbReference type="InterPro" id="IPR041588">
    <property type="entry name" value="Integrase_H2C2"/>
</dbReference>
<dbReference type="Gene3D" id="1.10.340.70">
    <property type="match status" value="1"/>
</dbReference>
<evidence type="ECO:0000313" key="2">
    <source>
        <dbReference type="EMBL" id="RDX75266.1"/>
    </source>
</evidence>
<proteinExistence type="predicted"/>
<evidence type="ECO:0000259" key="1">
    <source>
        <dbReference type="Pfam" id="PF17921"/>
    </source>
</evidence>
<sequence>MTPIWNYLKHDTSPEDKANAAKANHILNEIYRGVYKFHSSGQTMVARVLSAGYYWPTMREDCQCYVHNCQECQAHDPVNHSPAKELQHVTTPWPFSIEAWTSSDHS</sequence>